<reference evidence="1 2" key="1">
    <citation type="journal article" date="2018" name="Front. Plant Sci.">
        <title>Red Clover (Trifolium pratense) and Zigzag Clover (T. medium) - A Picture of Genomic Similarities and Differences.</title>
        <authorList>
            <person name="Dluhosova J."/>
            <person name="Istvanek J."/>
            <person name="Nedelnik J."/>
            <person name="Repkova J."/>
        </authorList>
    </citation>
    <scope>NUCLEOTIDE SEQUENCE [LARGE SCALE GENOMIC DNA]</scope>
    <source>
        <strain evidence="2">cv. 10/8</strain>
        <tissue evidence="1">Leaf</tissue>
    </source>
</reference>
<feature type="non-terminal residue" evidence="1">
    <location>
        <position position="82"/>
    </location>
</feature>
<name>A0A392U8T4_9FABA</name>
<keyword evidence="2" id="KW-1185">Reference proteome</keyword>
<evidence type="ECO:0000313" key="1">
    <source>
        <dbReference type="EMBL" id="MCI68840.1"/>
    </source>
</evidence>
<protein>
    <submittedName>
        <fullName evidence="1">Uncharacterized protein</fullName>
    </submittedName>
</protein>
<accession>A0A392U8T4</accession>
<proteinExistence type="predicted"/>
<dbReference type="AlphaFoldDB" id="A0A392U8T4"/>
<evidence type="ECO:0000313" key="2">
    <source>
        <dbReference type="Proteomes" id="UP000265520"/>
    </source>
</evidence>
<sequence>MATTPGRQNAAPERQNDTDFNYSAFEEVLEEEISQVHIDTAQNNTRTVDPYMSELISDSEEEVVAETQTILQQPALPQVVLS</sequence>
<organism evidence="1 2">
    <name type="scientific">Trifolium medium</name>
    <dbReference type="NCBI Taxonomy" id="97028"/>
    <lineage>
        <taxon>Eukaryota</taxon>
        <taxon>Viridiplantae</taxon>
        <taxon>Streptophyta</taxon>
        <taxon>Embryophyta</taxon>
        <taxon>Tracheophyta</taxon>
        <taxon>Spermatophyta</taxon>
        <taxon>Magnoliopsida</taxon>
        <taxon>eudicotyledons</taxon>
        <taxon>Gunneridae</taxon>
        <taxon>Pentapetalae</taxon>
        <taxon>rosids</taxon>
        <taxon>fabids</taxon>
        <taxon>Fabales</taxon>
        <taxon>Fabaceae</taxon>
        <taxon>Papilionoideae</taxon>
        <taxon>50 kb inversion clade</taxon>
        <taxon>NPAAA clade</taxon>
        <taxon>Hologalegina</taxon>
        <taxon>IRL clade</taxon>
        <taxon>Trifolieae</taxon>
        <taxon>Trifolium</taxon>
    </lineage>
</organism>
<dbReference type="EMBL" id="LXQA010743973">
    <property type="protein sequence ID" value="MCI68840.1"/>
    <property type="molecule type" value="Genomic_DNA"/>
</dbReference>
<dbReference type="Proteomes" id="UP000265520">
    <property type="component" value="Unassembled WGS sequence"/>
</dbReference>
<comment type="caution">
    <text evidence="1">The sequence shown here is derived from an EMBL/GenBank/DDBJ whole genome shotgun (WGS) entry which is preliminary data.</text>
</comment>